<organism evidence="1 2">
    <name type="scientific">Liparis tanakae</name>
    <name type="common">Tanaka's snailfish</name>
    <dbReference type="NCBI Taxonomy" id="230148"/>
    <lineage>
        <taxon>Eukaryota</taxon>
        <taxon>Metazoa</taxon>
        <taxon>Chordata</taxon>
        <taxon>Craniata</taxon>
        <taxon>Vertebrata</taxon>
        <taxon>Euteleostomi</taxon>
        <taxon>Actinopterygii</taxon>
        <taxon>Neopterygii</taxon>
        <taxon>Teleostei</taxon>
        <taxon>Neoteleostei</taxon>
        <taxon>Acanthomorphata</taxon>
        <taxon>Eupercaria</taxon>
        <taxon>Perciformes</taxon>
        <taxon>Cottioidei</taxon>
        <taxon>Cottales</taxon>
        <taxon>Liparidae</taxon>
        <taxon>Liparis</taxon>
    </lineage>
</organism>
<evidence type="ECO:0000313" key="1">
    <source>
        <dbReference type="EMBL" id="TNN57362.1"/>
    </source>
</evidence>
<keyword evidence="2" id="KW-1185">Reference proteome</keyword>
<protein>
    <submittedName>
        <fullName evidence="1">Uncharacterized protein</fullName>
    </submittedName>
</protein>
<evidence type="ECO:0000313" key="2">
    <source>
        <dbReference type="Proteomes" id="UP000314294"/>
    </source>
</evidence>
<proteinExistence type="predicted"/>
<accession>A0A4Z2GXI5</accession>
<dbReference type="AlphaFoldDB" id="A0A4Z2GXI5"/>
<sequence length="133" mass="15878">MFGSTKNLLNQVFLKNHFLIVLQRTYIGTSKSLLKNRLCMRCIVLIHVQVDKYSTESFIHYFLFSYIHYYCKYARKDLKVLSSKEKKIYIKFSSLHTRSSGRRRRAAICNLEYSLKSRNVFAKRLSKHYNFSS</sequence>
<name>A0A4Z2GXI5_9TELE</name>
<dbReference type="EMBL" id="SRLO01000407">
    <property type="protein sequence ID" value="TNN57362.1"/>
    <property type="molecule type" value="Genomic_DNA"/>
</dbReference>
<gene>
    <name evidence="1" type="ORF">EYF80_032438</name>
</gene>
<comment type="caution">
    <text evidence="1">The sequence shown here is derived from an EMBL/GenBank/DDBJ whole genome shotgun (WGS) entry which is preliminary data.</text>
</comment>
<dbReference type="Proteomes" id="UP000314294">
    <property type="component" value="Unassembled WGS sequence"/>
</dbReference>
<reference evidence="1 2" key="1">
    <citation type="submission" date="2019-03" db="EMBL/GenBank/DDBJ databases">
        <title>First draft genome of Liparis tanakae, snailfish: a comprehensive survey of snailfish specific genes.</title>
        <authorList>
            <person name="Kim W."/>
            <person name="Song I."/>
            <person name="Jeong J.-H."/>
            <person name="Kim D."/>
            <person name="Kim S."/>
            <person name="Ryu S."/>
            <person name="Song J.Y."/>
            <person name="Lee S.K."/>
        </authorList>
    </citation>
    <scope>NUCLEOTIDE SEQUENCE [LARGE SCALE GENOMIC DNA]</scope>
    <source>
        <tissue evidence="1">Muscle</tissue>
    </source>
</reference>